<dbReference type="AlphaFoldDB" id="A0A8K1GI40"/>
<feature type="compositionally biased region" description="Basic and acidic residues" evidence="8">
    <location>
        <begin position="1"/>
        <end position="19"/>
    </location>
</feature>
<feature type="region of interest" description="Disordered" evidence="8">
    <location>
        <begin position="1"/>
        <end position="36"/>
    </location>
</feature>
<feature type="domain" description="Iron hydrogenase small subunit" evidence="9">
    <location>
        <begin position="393"/>
        <end position="449"/>
    </location>
</feature>
<proteinExistence type="inferred from homology"/>
<dbReference type="OrthoDB" id="10253113at2759"/>
<evidence type="ECO:0000256" key="4">
    <source>
        <dbReference type="ARBA" id="ARBA00023242"/>
    </source>
</evidence>
<evidence type="ECO:0000313" key="11">
    <source>
        <dbReference type="Proteomes" id="UP000796761"/>
    </source>
</evidence>
<dbReference type="GO" id="GO:0005634">
    <property type="term" value="C:nucleus"/>
    <property type="evidence" value="ECO:0007669"/>
    <property type="project" value="UniProtKB-SubCell"/>
</dbReference>
<comment type="subunit">
    <text evidence="6">Interacts with LMNA and binds to the farnesylated C-terminal domain.</text>
</comment>
<feature type="compositionally biased region" description="Polar residues" evidence="8">
    <location>
        <begin position="20"/>
        <end position="32"/>
    </location>
</feature>
<evidence type="ECO:0000256" key="5">
    <source>
        <dbReference type="ARBA" id="ARBA00041023"/>
    </source>
</evidence>
<keyword evidence="3" id="KW-0597">Phosphoprotein</keyword>
<dbReference type="PANTHER" id="PTHR11615">
    <property type="entry name" value="NITRATE, FORMATE, IRON DEHYDROGENASE"/>
    <property type="match status" value="1"/>
</dbReference>
<keyword evidence="11" id="KW-1185">Reference proteome</keyword>
<dbReference type="Proteomes" id="UP000796761">
    <property type="component" value="Unassembled WGS sequence"/>
</dbReference>
<evidence type="ECO:0000313" key="10">
    <source>
        <dbReference type="EMBL" id="TRZ19311.1"/>
    </source>
</evidence>
<dbReference type="InterPro" id="IPR004108">
    <property type="entry name" value="Fe_hydrogenase_lsu_C"/>
</dbReference>
<reference evidence="10" key="1">
    <citation type="submission" date="2019-04" db="EMBL/GenBank/DDBJ databases">
        <title>Genome assembly of Zosterops borbonicus 15179.</title>
        <authorList>
            <person name="Leroy T."/>
            <person name="Anselmetti Y."/>
            <person name="Tilak M.-K."/>
            <person name="Nabholz B."/>
        </authorList>
    </citation>
    <scope>NUCLEOTIDE SEQUENCE</scope>
    <source>
        <strain evidence="10">HGM_15179</strain>
        <tissue evidence="10">Muscle</tissue>
    </source>
</reference>
<dbReference type="InterPro" id="IPR009016">
    <property type="entry name" value="Fe_hydrogenase"/>
</dbReference>
<keyword evidence="4" id="KW-0539">Nucleus</keyword>
<gene>
    <name evidence="10" type="ORF">HGM15179_007789</name>
</gene>
<evidence type="ECO:0000256" key="8">
    <source>
        <dbReference type="SAM" id="MobiDB-lite"/>
    </source>
</evidence>
<dbReference type="Gene3D" id="3.40.50.1780">
    <property type="match status" value="1"/>
</dbReference>
<dbReference type="SMART" id="SM00902">
    <property type="entry name" value="Fe_hyd_SSU"/>
    <property type="match status" value="1"/>
</dbReference>
<evidence type="ECO:0000256" key="3">
    <source>
        <dbReference type="ARBA" id="ARBA00022553"/>
    </source>
</evidence>
<evidence type="ECO:0000256" key="7">
    <source>
        <dbReference type="ARBA" id="ARBA00082768"/>
    </source>
</evidence>
<dbReference type="Gene3D" id="3.40.950.10">
    <property type="entry name" value="Fe-only Hydrogenase (Larger Subunit), Chain L, domain 3"/>
    <property type="match status" value="1"/>
</dbReference>
<evidence type="ECO:0000256" key="6">
    <source>
        <dbReference type="ARBA" id="ARBA00064394"/>
    </source>
</evidence>
<comment type="caution">
    <text evidence="10">The sequence shown here is derived from an EMBL/GenBank/DDBJ whole genome shotgun (WGS) entry which is preliminary data.</text>
</comment>
<evidence type="ECO:0000259" key="9">
    <source>
        <dbReference type="SMART" id="SM00902"/>
    </source>
</evidence>
<dbReference type="Pfam" id="PF02906">
    <property type="entry name" value="Fe_hyd_lg_C"/>
    <property type="match status" value="1"/>
</dbReference>
<comment type="subcellular location">
    <subcellularLocation>
        <location evidence="1">Nucleus</location>
    </subcellularLocation>
</comment>
<dbReference type="Pfam" id="PF02256">
    <property type="entry name" value="Fe_hyd_SSU"/>
    <property type="match status" value="1"/>
</dbReference>
<dbReference type="InterPro" id="IPR050340">
    <property type="entry name" value="Cytosolic_Fe-S_CAF"/>
</dbReference>
<sequence length="577" mass="65470">MKCENCTKKECSKKQKNDETQSTSVDALSSNDGSEEKNEFDTLANAKILLSDCLACDSCMTLEEGARVFQQNQKEFFRILNLNKKCDTSKHKVLAVSLCPQSLPYFAAKFNLSVNEAAKRLCGFLKSLGVHYVFDTTIAADFSILESQREFVQRYQRRNQEEHALPMFASACPGWIRYAERVLTNLVTSHICTAKSPQQIMGSLVKGYFARQQNLSPDKIFHVVVAPCYDKKLEALREDFYTALYNSPEVDCVLTSGEIVQIMEQKNVSMKDVTEVAVDSLFDDLKEGDVVRHEGKRSDGYLEHIFKHAAKELFGMDVKEITYKALKNKDFQEVTLEKDGETVLRFAAAYGFRNIQNMVLKLKKGKFLYHFVEVLACPGGCLNGKGQAQSEDGKPDRALLAQMEEVYTAIPVRLPETNLHVQRMYQDWLEGMDSRKVQDTLHTTYSAVNQSTSSLDIKWWRSGFGPGVEKTVWSGTKEVQVAHQEDFLHEKGYCCSHRHVDLAHPGRPDLSESASLGFKYRLVKRQNRARFGSTYTKIGTIQRRLAWPLRKDDTQIREAFHIFSSLSSSPPSLEEGV</sequence>
<dbReference type="InterPro" id="IPR003149">
    <property type="entry name" value="Fe_hydrogenase_ssu"/>
</dbReference>
<organism evidence="10 11">
    <name type="scientific">Zosterops borbonicus</name>
    <dbReference type="NCBI Taxonomy" id="364589"/>
    <lineage>
        <taxon>Eukaryota</taxon>
        <taxon>Metazoa</taxon>
        <taxon>Chordata</taxon>
        <taxon>Craniata</taxon>
        <taxon>Vertebrata</taxon>
        <taxon>Euteleostomi</taxon>
        <taxon>Archelosauria</taxon>
        <taxon>Archosauria</taxon>
        <taxon>Dinosauria</taxon>
        <taxon>Saurischia</taxon>
        <taxon>Theropoda</taxon>
        <taxon>Coelurosauria</taxon>
        <taxon>Aves</taxon>
        <taxon>Neognathae</taxon>
        <taxon>Neoaves</taxon>
        <taxon>Telluraves</taxon>
        <taxon>Australaves</taxon>
        <taxon>Passeriformes</taxon>
        <taxon>Sylvioidea</taxon>
        <taxon>Zosteropidae</taxon>
        <taxon>Zosterops</taxon>
    </lineage>
</organism>
<accession>A0A8K1GI40</accession>
<dbReference type="FunFam" id="3.40.50.1780:FF:000019">
    <property type="entry name" value="Cytosolic Fe-S cluster assembly factor NAR1"/>
    <property type="match status" value="1"/>
</dbReference>
<protein>
    <recommendedName>
        <fullName evidence="5">Nuclear prelamin A recognition factor</fullName>
    </recommendedName>
    <alternativeName>
        <fullName evidence="7">Iron-only hydrogenase-like protein 2</fullName>
    </alternativeName>
</protein>
<name>A0A8K1GI40_9PASS</name>
<comment type="similarity">
    <text evidence="2">Belongs to the NARF family.</text>
</comment>
<dbReference type="EMBL" id="SWJQ01000190">
    <property type="protein sequence ID" value="TRZ19311.1"/>
    <property type="molecule type" value="Genomic_DNA"/>
</dbReference>
<dbReference type="SUPFAM" id="SSF53920">
    <property type="entry name" value="Fe-only hydrogenase"/>
    <property type="match status" value="1"/>
</dbReference>
<evidence type="ECO:0000256" key="2">
    <source>
        <dbReference type="ARBA" id="ARBA00006596"/>
    </source>
</evidence>
<evidence type="ECO:0000256" key="1">
    <source>
        <dbReference type="ARBA" id="ARBA00004123"/>
    </source>
</evidence>